<name>A0A918BAF3_9ACTN</name>
<accession>A0A918BAF3</accession>
<evidence type="ECO:0000313" key="3">
    <source>
        <dbReference type="Proteomes" id="UP000620156"/>
    </source>
</evidence>
<keyword evidence="3" id="KW-1185">Reference proteome</keyword>
<comment type="caution">
    <text evidence="2">The sequence shown here is derived from an EMBL/GenBank/DDBJ whole genome shotgun (WGS) entry which is preliminary data.</text>
</comment>
<protein>
    <submittedName>
        <fullName evidence="2">Uncharacterized protein</fullName>
    </submittedName>
</protein>
<reference evidence="2" key="1">
    <citation type="journal article" date="2014" name="Int. J. Syst. Evol. Microbiol.">
        <title>Complete genome sequence of Corynebacterium casei LMG S-19264T (=DSM 44701T), isolated from a smear-ripened cheese.</title>
        <authorList>
            <consortium name="US DOE Joint Genome Institute (JGI-PGF)"/>
            <person name="Walter F."/>
            <person name="Albersmeier A."/>
            <person name="Kalinowski J."/>
            <person name="Ruckert C."/>
        </authorList>
    </citation>
    <scope>NUCLEOTIDE SEQUENCE</scope>
    <source>
        <strain evidence="2">JCM 3131</strain>
    </source>
</reference>
<proteinExistence type="predicted"/>
<dbReference type="EMBL" id="BMQK01000003">
    <property type="protein sequence ID" value="GGQ51891.1"/>
    <property type="molecule type" value="Genomic_DNA"/>
</dbReference>
<evidence type="ECO:0000313" key="2">
    <source>
        <dbReference type="EMBL" id="GGQ51891.1"/>
    </source>
</evidence>
<dbReference type="Gene3D" id="3.40.50.450">
    <property type="match status" value="1"/>
</dbReference>
<sequence length="196" mass="20906">MSEPFMADVDLPVRPPAHAAPTRASDKRVGEKGRPYVIATVGHPDLTAPALQLIEEQLRSRLARFARAGGTGLVRAARGLPPVFGRAARSAGLALVTVLPARGGLPALLREPDRAAAGELLILSERAELLEYDPEDRGSCIGADEHVLRNCSRLLAVWDGSPSTGRDATAHLVAFARSHGVPVDVLWPRGARRSRP</sequence>
<dbReference type="SUPFAM" id="SSF102405">
    <property type="entry name" value="MCP/YpsA-like"/>
    <property type="match status" value="1"/>
</dbReference>
<dbReference type="AlphaFoldDB" id="A0A918BAF3"/>
<organism evidence="2 3">
    <name type="scientific">Streptomyces ruber</name>
    <dbReference type="NCBI Taxonomy" id="83378"/>
    <lineage>
        <taxon>Bacteria</taxon>
        <taxon>Bacillati</taxon>
        <taxon>Actinomycetota</taxon>
        <taxon>Actinomycetes</taxon>
        <taxon>Kitasatosporales</taxon>
        <taxon>Streptomycetaceae</taxon>
        <taxon>Streptomyces</taxon>
    </lineage>
</organism>
<dbReference type="Proteomes" id="UP000620156">
    <property type="component" value="Unassembled WGS sequence"/>
</dbReference>
<reference evidence="2" key="2">
    <citation type="submission" date="2020-09" db="EMBL/GenBank/DDBJ databases">
        <authorList>
            <person name="Sun Q."/>
            <person name="Ohkuma M."/>
        </authorList>
    </citation>
    <scope>NUCLEOTIDE SEQUENCE</scope>
    <source>
        <strain evidence="2">JCM 3131</strain>
    </source>
</reference>
<gene>
    <name evidence="2" type="ORF">GCM10010145_21560</name>
</gene>
<feature type="region of interest" description="Disordered" evidence="1">
    <location>
        <begin position="1"/>
        <end position="29"/>
    </location>
</feature>
<evidence type="ECO:0000256" key="1">
    <source>
        <dbReference type="SAM" id="MobiDB-lite"/>
    </source>
</evidence>